<dbReference type="GO" id="GO:0005525">
    <property type="term" value="F:GTP binding"/>
    <property type="evidence" value="ECO:0007669"/>
    <property type="project" value="UniProtKB-KW"/>
</dbReference>
<dbReference type="EMBL" id="FO082060">
    <property type="protein sequence ID" value="CCE22615.1"/>
    <property type="molecule type" value="Genomic_DNA"/>
</dbReference>
<proteinExistence type="predicted"/>
<gene>
    <name evidence="3" type="ordered locus">MEALZ_0921</name>
</gene>
<dbReference type="GO" id="GO:0003924">
    <property type="term" value="F:GTPase activity"/>
    <property type="evidence" value="ECO:0007669"/>
    <property type="project" value="InterPro"/>
</dbReference>
<dbReference type="KEGG" id="mah:MEALZ_0921"/>
<dbReference type="Pfam" id="PF00025">
    <property type="entry name" value="Arf"/>
    <property type="match status" value="1"/>
</dbReference>
<evidence type="ECO:0000256" key="2">
    <source>
        <dbReference type="ARBA" id="ARBA00023134"/>
    </source>
</evidence>
<dbReference type="Proteomes" id="UP000008315">
    <property type="component" value="Chromosome"/>
</dbReference>
<organism evidence="3 4">
    <name type="scientific">Methylotuvimicrobium alcaliphilum (strain DSM 19304 / NCIMB 14124 / VKM B-2133 / 20Z)</name>
    <name type="common">Methylomicrobium alcaliphilum</name>
    <dbReference type="NCBI Taxonomy" id="1091494"/>
    <lineage>
        <taxon>Bacteria</taxon>
        <taxon>Pseudomonadati</taxon>
        <taxon>Pseudomonadota</taxon>
        <taxon>Gammaproteobacteria</taxon>
        <taxon>Methylococcales</taxon>
        <taxon>Methylococcaceae</taxon>
        <taxon>Methylotuvimicrobium</taxon>
    </lineage>
</organism>
<dbReference type="InterPro" id="IPR052705">
    <property type="entry name" value="Gliding_Motility_GTPase"/>
</dbReference>
<evidence type="ECO:0000313" key="4">
    <source>
        <dbReference type="Proteomes" id="UP000008315"/>
    </source>
</evidence>
<dbReference type="HOGENOM" id="CLU_077110_0_0_6"/>
<dbReference type="InterPro" id="IPR006689">
    <property type="entry name" value="Small_GTPase_ARF/SAR"/>
</dbReference>
<keyword evidence="4" id="KW-1185">Reference proteome</keyword>
<dbReference type="PATRIC" id="fig|271065.3.peg.942"/>
<dbReference type="PANTHER" id="PTHR42708:SF1">
    <property type="entry name" value="GLIDING MOTILITY PROTEIN MGLA"/>
    <property type="match status" value="1"/>
</dbReference>
<evidence type="ECO:0000256" key="1">
    <source>
        <dbReference type="ARBA" id="ARBA00022741"/>
    </source>
</evidence>
<protein>
    <recommendedName>
        <fullName evidence="5">GTPase</fullName>
    </recommendedName>
</protein>
<evidence type="ECO:0000313" key="3">
    <source>
        <dbReference type="EMBL" id="CCE22615.1"/>
    </source>
</evidence>
<dbReference type="AlphaFoldDB" id="G4T3C3"/>
<keyword evidence="1" id="KW-0547">Nucleotide-binding</keyword>
<dbReference type="STRING" id="1091494.MEALZ_0921"/>
<sequence>MAAILDVLFIGRFFPKVMAQYDESSQKLTIKLVYYGPALSGKTTNLMRLHDILTPDMKGELMIMETADDRTLFFDLLPLGFRAPSGLLIKFKVYTVPGQVIHDSTRKAVLSRADGVVFVADSQRTQSVNNGESFENLVANAARVGLDFQQLPLVVQFNKRDLPAILSEQEIMARWEKAPWPVLFSSALTGEGIIETFKTLLAAVYLTCDRLYRLQSDHGLDCDSFIAQTLGGSLSSAKG</sequence>
<dbReference type="CDD" id="cd00882">
    <property type="entry name" value="Ras_like_GTPase"/>
    <property type="match status" value="1"/>
</dbReference>
<dbReference type="PANTHER" id="PTHR42708">
    <property type="entry name" value="ATP/GTP-BINDING PROTEIN-RELATED"/>
    <property type="match status" value="1"/>
</dbReference>
<dbReference type="SUPFAM" id="SSF52540">
    <property type="entry name" value="P-loop containing nucleoside triphosphate hydrolases"/>
    <property type="match status" value="1"/>
</dbReference>
<dbReference type="InterPro" id="IPR027417">
    <property type="entry name" value="P-loop_NTPase"/>
</dbReference>
<dbReference type="RefSeq" id="WP_014147416.1">
    <property type="nucleotide sequence ID" value="NC_016112.1"/>
</dbReference>
<keyword evidence="2" id="KW-0342">GTP-binding</keyword>
<name>G4T3C3_META2</name>
<reference evidence="4" key="1">
    <citation type="journal article" date="2012" name="J. Bacteriol.">
        <title>Genome sequence of the haloalkaliphilic methanotrophic bacterium Methylomicrobium alcaliphilum 20Z.</title>
        <authorList>
            <person name="Vuilleumier S."/>
            <person name="Khmelenina V.N."/>
            <person name="Bringel F."/>
            <person name="Reshetnikov A.S."/>
            <person name="Lajus A."/>
            <person name="Mangenot S."/>
            <person name="Rouy Z."/>
            <person name="Op den Camp H.J."/>
            <person name="Jetten M.S."/>
            <person name="Dispirito A.A."/>
            <person name="Dunfield P."/>
            <person name="Klotz M.G."/>
            <person name="Semrau J.D."/>
            <person name="Stein L.Y."/>
            <person name="Barbe V."/>
            <person name="Medigue C."/>
            <person name="Trotsenko Y.A."/>
            <person name="Kalyuzhnaya M.G."/>
        </authorList>
    </citation>
    <scope>NUCLEOTIDE SEQUENCE [LARGE SCALE GENOMIC DNA]</scope>
    <source>
        <strain evidence="4">DSM 19304 / NCIMB 14124 / VKM B-2133 / 20Z</strain>
    </source>
</reference>
<accession>G4T3C3</accession>
<evidence type="ECO:0008006" key="5">
    <source>
        <dbReference type="Google" id="ProtNLM"/>
    </source>
</evidence>
<dbReference type="Gene3D" id="3.40.50.300">
    <property type="entry name" value="P-loop containing nucleotide triphosphate hydrolases"/>
    <property type="match status" value="1"/>
</dbReference>